<dbReference type="AlphaFoldDB" id="A0A6G8PWL9"/>
<dbReference type="EMBL" id="CP045121">
    <property type="protein sequence ID" value="QIN78598.1"/>
    <property type="molecule type" value="Genomic_DNA"/>
</dbReference>
<evidence type="ECO:0000313" key="1">
    <source>
        <dbReference type="EMBL" id="QIN78598.1"/>
    </source>
</evidence>
<dbReference type="PANTHER" id="PTHR31739">
    <property type="entry name" value="ENT-COPALYL DIPHOSPHATE SYNTHASE, CHLOROPLASTIC"/>
    <property type="match status" value="1"/>
</dbReference>
<dbReference type="Gene3D" id="1.50.10.160">
    <property type="match status" value="1"/>
</dbReference>
<evidence type="ECO:0008006" key="3">
    <source>
        <dbReference type="Google" id="ProtNLM"/>
    </source>
</evidence>
<dbReference type="GO" id="GO:0010333">
    <property type="term" value="F:terpene synthase activity"/>
    <property type="evidence" value="ECO:0007669"/>
    <property type="project" value="InterPro"/>
</dbReference>
<dbReference type="GO" id="GO:0016102">
    <property type="term" value="P:diterpenoid biosynthetic process"/>
    <property type="evidence" value="ECO:0007669"/>
    <property type="project" value="TreeGrafter"/>
</dbReference>
<accession>A0A6G8PWL9</accession>
<dbReference type="CDD" id="cd00688">
    <property type="entry name" value="ISOPREN_C2_like"/>
    <property type="match status" value="1"/>
</dbReference>
<dbReference type="KEGG" id="rmar:GBA65_08765"/>
<dbReference type="SUPFAM" id="SSF48239">
    <property type="entry name" value="Terpenoid cyclases/Protein prenyltransferases"/>
    <property type="match status" value="2"/>
</dbReference>
<dbReference type="InterPro" id="IPR050148">
    <property type="entry name" value="Terpene_synthase-like"/>
</dbReference>
<keyword evidence="2" id="KW-1185">Reference proteome</keyword>
<proteinExistence type="predicted"/>
<evidence type="ECO:0000313" key="2">
    <source>
        <dbReference type="Proteomes" id="UP000502706"/>
    </source>
</evidence>
<dbReference type="RefSeq" id="WP_166396277.1">
    <property type="nucleotide sequence ID" value="NZ_CP045121.1"/>
</dbReference>
<organism evidence="1 2">
    <name type="scientific">Rubrobacter marinus</name>
    <dbReference type="NCBI Taxonomy" id="2653852"/>
    <lineage>
        <taxon>Bacteria</taxon>
        <taxon>Bacillati</taxon>
        <taxon>Actinomycetota</taxon>
        <taxon>Rubrobacteria</taxon>
        <taxon>Rubrobacterales</taxon>
        <taxon>Rubrobacteraceae</taxon>
        <taxon>Rubrobacter</taxon>
    </lineage>
</organism>
<protein>
    <recommendedName>
        <fullName evidence="3">Squalene cyclase C-terminal domain-containing protein</fullName>
    </recommendedName>
</protein>
<dbReference type="GO" id="GO:0000287">
    <property type="term" value="F:magnesium ion binding"/>
    <property type="evidence" value="ECO:0007669"/>
    <property type="project" value="TreeGrafter"/>
</dbReference>
<reference evidence="1 2" key="1">
    <citation type="submission" date="2019-10" db="EMBL/GenBank/DDBJ databases">
        <title>Rubrobacter sp nov SCSIO 52915 isolated from a deep-sea sediment in the South China Sea.</title>
        <authorList>
            <person name="Chen R.W."/>
        </authorList>
    </citation>
    <scope>NUCLEOTIDE SEQUENCE [LARGE SCALE GENOMIC DNA]</scope>
    <source>
        <strain evidence="1 2">SCSIO 52915</strain>
    </source>
</reference>
<name>A0A6G8PWL9_9ACTN</name>
<dbReference type="InterPro" id="IPR008930">
    <property type="entry name" value="Terpenoid_cyclase/PrenylTrfase"/>
</dbReference>
<gene>
    <name evidence="1" type="ORF">GBA65_08765</name>
</gene>
<sequence>MRSSAYLRLAVDELLRAEDSQLMQSTIYDTCWAARLTTEDGGMAYPHLLPWILDRQQADGSWGSRVPYTHDRLLSTLVVVVLLARFGHRRDDQARRIAGQRYIWRHTDKLEQDTYRTIGFELILPNLLEEGRELGLDLPYTQLGHYEDEREKKLSLLPRERLFDTWTTALHSLEAFAGRIDVEGAGKLLQEDGSMAASPSATACFLSQTRDWRERHPRSTTYLEDLLARGGGLPPVSPHDIFMRAWILYYLHYGGLTAEHAGALKPHHEHLMKAWRPEGVGFSSNGFPDSDDTAMTLLALHRAGYEVDGSCLLAYESDRNFASFERERDPSVSANLHVLEASETMPEGDRARVREKILGYLMRARHHGTFWRDKWHASIYYPTSRAMMLLPSYVPDEMEETLRWLLHTQHVNGAWGQHGPTDEETAITLLALLHHHRTVKPLPQEPLSRAASYLAANERPFKNDYHELWIGKTLYAPAFAIRAAVLSALSLYGDTFGEEVF</sequence>
<dbReference type="Proteomes" id="UP000502706">
    <property type="component" value="Chromosome"/>
</dbReference>
<dbReference type="PANTHER" id="PTHR31739:SF25">
    <property type="entry name" value="(E,E)-GERANYLLINALOOL SYNTHASE"/>
    <property type="match status" value="1"/>
</dbReference>